<sequence>MPPHPSSNICKNLIIVTRNLGSNPECLRHSKGKCRGAGNPLDAEGNKQCTQQAANSPGGDYSDITQALEGDCGYEGFEWCDG</sequence>
<evidence type="ECO:0000313" key="1">
    <source>
        <dbReference type="EMBL" id="TGO30370.1"/>
    </source>
</evidence>
<dbReference type="EMBL" id="PQXI01000006">
    <property type="protein sequence ID" value="TGO30370.1"/>
    <property type="molecule type" value="Genomic_DNA"/>
</dbReference>
<comment type="caution">
    <text evidence="1">The sequence shown here is derived from an EMBL/GenBank/DDBJ whole genome shotgun (WGS) entry which is preliminary data.</text>
</comment>
<dbReference type="AlphaFoldDB" id="A0A4Z1G4D6"/>
<dbReference type="Proteomes" id="UP000297910">
    <property type="component" value="Unassembled WGS sequence"/>
</dbReference>
<accession>A0A4Z1G4D6</accession>
<name>A0A4Z1G4D6_9HELO</name>
<protein>
    <submittedName>
        <fullName evidence="1">Uncharacterized protein</fullName>
    </submittedName>
</protein>
<organism evidence="1 2">
    <name type="scientific">Botrytis paeoniae</name>
    <dbReference type="NCBI Taxonomy" id="278948"/>
    <lineage>
        <taxon>Eukaryota</taxon>
        <taxon>Fungi</taxon>
        <taxon>Dikarya</taxon>
        <taxon>Ascomycota</taxon>
        <taxon>Pezizomycotina</taxon>
        <taxon>Leotiomycetes</taxon>
        <taxon>Helotiales</taxon>
        <taxon>Sclerotiniaceae</taxon>
        <taxon>Botrytis</taxon>
    </lineage>
</organism>
<gene>
    <name evidence="1" type="ORF">BPAE_0006g01110</name>
</gene>
<proteinExistence type="predicted"/>
<evidence type="ECO:0000313" key="2">
    <source>
        <dbReference type="Proteomes" id="UP000297910"/>
    </source>
</evidence>
<keyword evidence="2" id="KW-1185">Reference proteome</keyword>
<reference evidence="1 2" key="1">
    <citation type="submission" date="2017-12" db="EMBL/GenBank/DDBJ databases">
        <title>Comparative genomics of Botrytis spp.</title>
        <authorList>
            <person name="Valero-Jimenez C.A."/>
            <person name="Tapia P."/>
            <person name="Veloso J."/>
            <person name="Silva-Moreno E."/>
            <person name="Staats M."/>
            <person name="Valdes J.H."/>
            <person name="Van Kan J.A.L."/>
        </authorList>
    </citation>
    <scope>NUCLEOTIDE SEQUENCE [LARGE SCALE GENOMIC DNA]</scope>
    <source>
        <strain evidence="1 2">Bp0003</strain>
    </source>
</reference>